<dbReference type="RefSeq" id="WP_119886386.1">
    <property type="nucleotide sequence ID" value="NZ_CP067169.1"/>
</dbReference>
<dbReference type="NCBIfam" id="TIGR00654">
    <property type="entry name" value="PhzF_family"/>
    <property type="match status" value="1"/>
</dbReference>
<gene>
    <name evidence="3" type="ORF">D3P06_09690</name>
</gene>
<evidence type="ECO:0000313" key="4">
    <source>
        <dbReference type="Proteomes" id="UP000285530"/>
    </source>
</evidence>
<protein>
    <submittedName>
        <fullName evidence="3">PhzF family phenazine biosynthesis protein</fullName>
    </submittedName>
</protein>
<evidence type="ECO:0000313" key="3">
    <source>
        <dbReference type="EMBL" id="RJL04070.1"/>
    </source>
</evidence>
<dbReference type="GO" id="GO:0005737">
    <property type="term" value="C:cytoplasm"/>
    <property type="evidence" value="ECO:0007669"/>
    <property type="project" value="TreeGrafter"/>
</dbReference>
<dbReference type="Gene3D" id="3.10.310.10">
    <property type="entry name" value="Diaminopimelate Epimerase, Chain A, domain 1"/>
    <property type="match status" value="2"/>
</dbReference>
<dbReference type="Proteomes" id="UP000285530">
    <property type="component" value="Unassembled WGS sequence"/>
</dbReference>
<dbReference type="SUPFAM" id="SSF54506">
    <property type="entry name" value="Diaminopimelate epimerase-like"/>
    <property type="match status" value="1"/>
</dbReference>
<feature type="active site" evidence="2">
    <location>
        <position position="45"/>
    </location>
</feature>
<dbReference type="Pfam" id="PF02567">
    <property type="entry name" value="PhzC-PhzF"/>
    <property type="match status" value="1"/>
</dbReference>
<name>A0A418ZW33_9RHOB</name>
<dbReference type="OrthoDB" id="9788221at2"/>
<dbReference type="GO" id="GO:0016853">
    <property type="term" value="F:isomerase activity"/>
    <property type="evidence" value="ECO:0007669"/>
    <property type="project" value="TreeGrafter"/>
</dbReference>
<comment type="similarity">
    <text evidence="1">Belongs to the PhzF family.</text>
</comment>
<dbReference type="AlphaFoldDB" id="A0A418ZW33"/>
<keyword evidence="4" id="KW-1185">Reference proteome</keyword>
<proteinExistence type="inferred from homology"/>
<reference evidence="3 4" key="1">
    <citation type="submission" date="2018-09" db="EMBL/GenBank/DDBJ databases">
        <title>Paracoccus onubensis nov. sp. a moderate halophilic bacterium isolated from Gruta de las Maravillas (Aracena, Spain).</title>
        <authorList>
            <person name="Jurado V."/>
            <person name="Gutierrez-Patricio S."/>
            <person name="Gonzalez-Pimentel J.L."/>
            <person name="Laiz L."/>
            <person name="Saiz-Jimenez C."/>
        </authorList>
    </citation>
    <scope>NUCLEOTIDE SEQUENCE [LARGE SCALE GENOMIC DNA]</scope>
    <source>
        <strain evidence="3 4">DSM 19484</strain>
    </source>
</reference>
<dbReference type="PANTHER" id="PTHR13774">
    <property type="entry name" value="PHENAZINE BIOSYNTHESIS PROTEIN"/>
    <property type="match status" value="1"/>
</dbReference>
<sequence>MLDFFVYDVFTERSFAGNPLAVVTGADGLDGARMQAIAAQFNLSETIFVLPPDDPAHRARVRIFLPRAEIPFAGHPTIGCALHLCPGDGDLVLEEAAGPVPVRIRDGLAEFAAPRLPGPTAPVGPELAAAALGLEVADLGHGAHRPCTAGADPGFVMIPLRDTAALARARPTGTAFEALTRAVPKVYCHAPDGAGTLRARMFAPANGIAEDPATGSAAVALAAPLLEAGALPEGETRLTIRQGIEMGRPSTMGLRIAVRGGALSSVRVSGRAVLTAQGRIAIPEGS</sequence>
<dbReference type="PANTHER" id="PTHR13774:SF32">
    <property type="entry name" value="ANTISENSE-ENHANCING SEQUENCE 1"/>
    <property type="match status" value="1"/>
</dbReference>
<dbReference type="PIRSF" id="PIRSF016184">
    <property type="entry name" value="PhzC_PhzF"/>
    <property type="match status" value="1"/>
</dbReference>
<evidence type="ECO:0000256" key="1">
    <source>
        <dbReference type="ARBA" id="ARBA00008270"/>
    </source>
</evidence>
<evidence type="ECO:0000256" key="2">
    <source>
        <dbReference type="PIRSR" id="PIRSR016184-1"/>
    </source>
</evidence>
<accession>A0A418ZW33</accession>
<dbReference type="EMBL" id="QZEV01000042">
    <property type="protein sequence ID" value="RJL04070.1"/>
    <property type="molecule type" value="Genomic_DNA"/>
</dbReference>
<dbReference type="InterPro" id="IPR003719">
    <property type="entry name" value="Phenazine_PhzF-like"/>
</dbReference>
<comment type="caution">
    <text evidence="3">The sequence shown here is derived from an EMBL/GenBank/DDBJ whole genome shotgun (WGS) entry which is preliminary data.</text>
</comment>
<organism evidence="3 4">
    <name type="scientific">Paracoccus aestuarii</name>
    <dbReference type="NCBI Taxonomy" id="453842"/>
    <lineage>
        <taxon>Bacteria</taxon>
        <taxon>Pseudomonadati</taxon>
        <taxon>Pseudomonadota</taxon>
        <taxon>Alphaproteobacteria</taxon>
        <taxon>Rhodobacterales</taxon>
        <taxon>Paracoccaceae</taxon>
        <taxon>Paracoccus</taxon>
    </lineage>
</organism>